<evidence type="ECO:0000256" key="5">
    <source>
        <dbReference type="ARBA" id="ARBA00023136"/>
    </source>
</evidence>
<reference evidence="9" key="3">
    <citation type="submission" date="2020-12" db="UniProtKB">
        <authorList>
            <consortium name="EnsemblPlants"/>
        </authorList>
    </citation>
    <scope>IDENTIFICATION</scope>
</reference>
<evidence type="ECO:0000256" key="4">
    <source>
        <dbReference type="ARBA" id="ARBA00022989"/>
    </source>
</evidence>
<feature type="transmembrane region" description="Helical" evidence="6">
    <location>
        <begin position="205"/>
        <end position="228"/>
    </location>
</feature>
<organism evidence="8">
    <name type="scientific">Physcomitrium patens</name>
    <name type="common">Spreading-leaved earth moss</name>
    <name type="synonym">Physcomitrella patens</name>
    <dbReference type="NCBI Taxonomy" id="3218"/>
    <lineage>
        <taxon>Eukaryota</taxon>
        <taxon>Viridiplantae</taxon>
        <taxon>Streptophyta</taxon>
        <taxon>Embryophyta</taxon>
        <taxon>Bryophyta</taxon>
        <taxon>Bryophytina</taxon>
        <taxon>Bryopsida</taxon>
        <taxon>Funariidae</taxon>
        <taxon>Funariales</taxon>
        <taxon>Funariaceae</taxon>
        <taxon>Physcomitrium</taxon>
    </lineage>
</organism>
<evidence type="ECO:0000313" key="8">
    <source>
        <dbReference type="EMBL" id="PNR38860.1"/>
    </source>
</evidence>
<keyword evidence="2 6" id="KW-0812">Transmembrane</keyword>
<keyword evidence="4 6" id="KW-1133">Transmembrane helix</keyword>
<dbReference type="Gramene" id="Pp3c15_890V3.3">
    <property type="protein sequence ID" value="Pp3c15_890V3.3"/>
    <property type="gene ID" value="Pp3c15_890"/>
</dbReference>
<keyword evidence="5 6" id="KW-0472">Membrane</keyword>
<feature type="transmembrane region" description="Helical" evidence="6">
    <location>
        <begin position="355"/>
        <end position="378"/>
    </location>
</feature>
<dbReference type="OMA" id="WIRNISK"/>
<keyword evidence="10" id="KW-1185">Reference proteome</keyword>
<feature type="domain" description="Amino acid transporter transmembrane" evidence="7">
    <location>
        <begin position="23"/>
        <end position="412"/>
    </location>
</feature>
<feature type="transmembrane region" description="Helical" evidence="6">
    <location>
        <begin position="55"/>
        <end position="78"/>
    </location>
</feature>
<evidence type="ECO:0000313" key="9">
    <source>
        <dbReference type="EnsemblPlants" id="Pp3c15_890V3.1"/>
    </source>
</evidence>
<dbReference type="InterPro" id="IPR013057">
    <property type="entry name" value="AA_transpt_TM"/>
</dbReference>
<comment type="subcellular location">
    <subcellularLocation>
        <location evidence="1">Membrane</location>
        <topology evidence="1">Multi-pass membrane protein</topology>
    </subcellularLocation>
</comment>
<evidence type="ECO:0000256" key="6">
    <source>
        <dbReference type="SAM" id="Phobius"/>
    </source>
</evidence>
<protein>
    <recommendedName>
        <fullName evidence="7">Amino acid transporter transmembrane domain-containing protein</fullName>
    </recommendedName>
</protein>
<feature type="transmembrane region" description="Helical" evidence="6">
    <location>
        <begin position="330"/>
        <end position="349"/>
    </location>
</feature>
<dbReference type="GeneID" id="112292551"/>
<dbReference type="EnsemblPlants" id="Pp3c15_890V3.2">
    <property type="protein sequence ID" value="Pp3c15_890V3.2"/>
    <property type="gene ID" value="Pp3c15_890"/>
</dbReference>
<dbReference type="Gramene" id="Pp3c15_890V3.2">
    <property type="protein sequence ID" value="Pp3c15_890V3.2"/>
    <property type="gene ID" value="Pp3c15_890"/>
</dbReference>
<dbReference type="Gramene" id="Pp3c15_890V3.4">
    <property type="protein sequence ID" value="Pp3c15_890V3.4"/>
    <property type="gene ID" value="Pp3c15_890"/>
</dbReference>
<feature type="transmembrane region" description="Helical" evidence="6">
    <location>
        <begin position="390"/>
        <end position="417"/>
    </location>
</feature>
<dbReference type="PaxDb" id="3218-PP1S211_92V6.1"/>
<dbReference type="EnsemblPlants" id="Pp3c15_890V3.1">
    <property type="protein sequence ID" value="Pp3c15_890V3.1"/>
    <property type="gene ID" value="Pp3c15_890"/>
</dbReference>
<dbReference type="EMBL" id="ABEU02000015">
    <property type="protein sequence ID" value="PNR38860.1"/>
    <property type="molecule type" value="Genomic_DNA"/>
</dbReference>
<feature type="transmembrane region" description="Helical" evidence="6">
    <location>
        <begin position="107"/>
        <end position="127"/>
    </location>
</feature>
<feature type="transmembrane region" description="Helical" evidence="6">
    <location>
        <begin position="282"/>
        <end position="303"/>
    </location>
</feature>
<dbReference type="EnsemblPlants" id="Pp3c15_890V3.3">
    <property type="protein sequence ID" value="Pp3c15_890V3.3"/>
    <property type="gene ID" value="Pp3c15_890"/>
</dbReference>
<dbReference type="PANTHER" id="PTHR22950">
    <property type="entry name" value="AMINO ACID TRANSPORTER"/>
    <property type="match status" value="1"/>
</dbReference>
<reference evidence="8 10" key="2">
    <citation type="journal article" date="2018" name="Plant J.">
        <title>The Physcomitrella patens chromosome-scale assembly reveals moss genome structure and evolution.</title>
        <authorList>
            <person name="Lang D."/>
            <person name="Ullrich K.K."/>
            <person name="Murat F."/>
            <person name="Fuchs J."/>
            <person name="Jenkins J."/>
            <person name="Haas F.B."/>
            <person name="Piednoel M."/>
            <person name="Gundlach H."/>
            <person name="Van Bel M."/>
            <person name="Meyberg R."/>
            <person name="Vives C."/>
            <person name="Morata J."/>
            <person name="Symeonidi A."/>
            <person name="Hiss M."/>
            <person name="Muchero W."/>
            <person name="Kamisugi Y."/>
            <person name="Saleh O."/>
            <person name="Blanc G."/>
            <person name="Decker E.L."/>
            <person name="van Gessel N."/>
            <person name="Grimwood J."/>
            <person name="Hayes R.D."/>
            <person name="Graham S.W."/>
            <person name="Gunter L.E."/>
            <person name="McDaniel S.F."/>
            <person name="Hoernstein S.N.W."/>
            <person name="Larsson A."/>
            <person name="Li F.W."/>
            <person name="Perroud P.F."/>
            <person name="Phillips J."/>
            <person name="Ranjan P."/>
            <person name="Rokshar D.S."/>
            <person name="Rothfels C.J."/>
            <person name="Schneider L."/>
            <person name="Shu S."/>
            <person name="Stevenson D.W."/>
            <person name="Thummler F."/>
            <person name="Tillich M."/>
            <person name="Villarreal Aguilar J.C."/>
            <person name="Widiez T."/>
            <person name="Wong G.K."/>
            <person name="Wymore A."/>
            <person name="Zhang Y."/>
            <person name="Zimmer A.D."/>
            <person name="Quatrano R.S."/>
            <person name="Mayer K.F.X."/>
            <person name="Goodstein D."/>
            <person name="Casacuberta J.M."/>
            <person name="Vandepoele K."/>
            <person name="Reski R."/>
            <person name="Cuming A.C."/>
            <person name="Tuskan G.A."/>
            <person name="Maumus F."/>
            <person name="Salse J."/>
            <person name="Schmutz J."/>
            <person name="Rensing S.A."/>
        </authorList>
    </citation>
    <scope>NUCLEOTIDE SEQUENCE [LARGE SCALE GENOMIC DNA]</scope>
    <source>
        <strain evidence="9 10">cv. Gransden 2004</strain>
    </source>
</reference>
<dbReference type="EnsemblPlants" id="Pp3c15_890V3.4">
    <property type="protein sequence ID" value="Pp3c15_890V3.4"/>
    <property type="gene ID" value="Pp3c15_890"/>
</dbReference>
<dbReference type="FunCoup" id="A0A2K1JBF6">
    <property type="interactions" value="848"/>
</dbReference>
<evidence type="ECO:0000256" key="2">
    <source>
        <dbReference type="ARBA" id="ARBA00022692"/>
    </source>
</evidence>
<dbReference type="PANTHER" id="PTHR22950:SF349">
    <property type="entry name" value="AMINO ACID TRANSPORTER TRANSMEMBRANE DOMAIN-CONTAINING PROTEIN"/>
    <property type="match status" value="1"/>
</dbReference>
<dbReference type="Gramene" id="Pp3c15_890V3.1">
    <property type="protein sequence ID" value="Pp3c15_890V3.1"/>
    <property type="gene ID" value="Pp3c15_890"/>
</dbReference>
<accession>A0A2K1JBF6</accession>
<proteinExistence type="predicted"/>
<keyword evidence="3" id="KW-0813">Transport</keyword>
<dbReference type="KEGG" id="ppp:112292551"/>
<name>A0A2K1JBF6_PHYPA</name>
<keyword evidence="3" id="KW-0029">Amino-acid transport</keyword>
<evidence type="ECO:0000256" key="3">
    <source>
        <dbReference type="ARBA" id="ARBA00022970"/>
    </source>
</evidence>
<feature type="transmembrane region" description="Helical" evidence="6">
    <location>
        <begin position="166"/>
        <end position="185"/>
    </location>
</feature>
<evidence type="ECO:0000313" key="10">
    <source>
        <dbReference type="Proteomes" id="UP000006727"/>
    </source>
</evidence>
<gene>
    <name evidence="9" type="primary">LOC112292551</name>
    <name evidence="8" type="ORF">PHYPA_019138</name>
</gene>
<evidence type="ECO:0000259" key="7">
    <source>
        <dbReference type="Pfam" id="PF01490"/>
    </source>
</evidence>
<dbReference type="GO" id="GO:0003333">
    <property type="term" value="P:amino acid transmembrane transport"/>
    <property type="evidence" value="ECO:0000318"/>
    <property type="project" value="GO_Central"/>
</dbReference>
<dbReference type="GO" id="GO:0015179">
    <property type="term" value="F:L-amino acid transmembrane transporter activity"/>
    <property type="evidence" value="ECO:0000318"/>
    <property type="project" value="GO_Central"/>
</dbReference>
<dbReference type="Proteomes" id="UP000006727">
    <property type="component" value="Chromosome 15"/>
</dbReference>
<dbReference type="OrthoDB" id="1684102at2759"/>
<feature type="transmembrane region" description="Helical" evidence="6">
    <location>
        <begin position="30"/>
        <end position="49"/>
    </location>
</feature>
<dbReference type="Pfam" id="PF01490">
    <property type="entry name" value="Aa_trans"/>
    <property type="match status" value="1"/>
</dbReference>
<dbReference type="RefSeq" id="XP_024396913.1">
    <property type="nucleotide sequence ID" value="XM_024541145.2"/>
</dbReference>
<feature type="transmembrane region" description="Helical" evidence="6">
    <location>
        <begin position="240"/>
        <end position="262"/>
    </location>
</feature>
<sequence length="420" mass="45002">MAPFAGMEPDEATPLLMHAGSGQASVARTAGNIFISIVGAGVLGLPYTFRMSGWAVAASSVVGAASLTYYCMLLLIGCKDSIAKGGGMRVRTYGDLGQMAYGSAGRLTVDILICVSQIGCCVSYLIFLGQNVSSVVTGFTTRSSDFIFIMIVFQIILSTFRSLHSLAPFSIFADVCNVAAMALVIKDDLQSAKSFQDLNPYTTLTAIPFAMGVAIYCFEGFGMTLTLEASMKRPEKFPRILALDFVAITSLYLMFGFIGYWAFGDYTQDIITLNLPHDLSTILVKVGLCIGLFFTYPVMMYPVHEIFEMKLLQSSWFQTKVQPSSQLHSLLPIALRGLSVLGTAILAVSVPGFGIFISLVGGTVCALLAFVLPSMFHMQLCGTTASCQSLIIDAVLILLGVSFAVYSTYAAVASVFLTPS</sequence>
<reference evidence="8 10" key="1">
    <citation type="journal article" date="2008" name="Science">
        <title>The Physcomitrella genome reveals evolutionary insights into the conquest of land by plants.</title>
        <authorList>
            <person name="Rensing S."/>
            <person name="Lang D."/>
            <person name="Zimmer A."/>
            <person name="Terry A."/>
            <person name="Salamov A."/>
            <person name="Shapiro H."/>
            <person name="Nishiyama T."/>
            <person name="Perroud P.-F."/>
            <person name="Lindquist E."/>
            <person name="Kamisugi Y."/>
            <person name="Tanahashi T."/>
            <person name="Sakakibara K."/>
            <person name="Fujita T."/>
            <person name="Oishi K."/>
            <person name="Shin-I T."/>
            <person name="Kuroki Y."/>
            <person name="Toyoda A."/>
            <person name="Suzuki Y."/>
            <person name="Hashimoto A."/>
            <person name="Yamaguchi K."/>
            <person name="Sugano A."/>
            <person name="Kohara Y."/>
            <person name="Fujiyama A."/>
            <person name="Anterola A."/>
            <person name="Aoki S."/>
            <person name="Ashton N."/>
            <person name="Barbazuk W.B."/>
            <person name="Barker E."/>
            <person name="Bennetzen J."/>
            <person name="Bezanilla M."/>
            <person name="Blankenship R."/>
            <person name="Cho S.H."/>
            <person name="Dutcher S."/>
            <person name="Estelle M."/>
            <person name="Fawcett J.A."/>
            <person name="Gundlach H."/>
            <person name="Hanada K."/>
            <person name="Heyl A."/>
            <person name="Hicks K.A."/>
            <person name="Hugh J."/>
            <person name="Lohr M."/>
            <person name="Mayer K."/>
            <person name="Melkozernov A."/>
            <person name="Murata T."/>
            <person name="Nelson D."/>
            <person name="Pils B."/>
            <person name="Prigge M."/>
            <person name="Reiss B."/>
            <person name="Renner T."/>
            <person name="Rombauts S."/>
            <person name="Rushton P."/>
            <person name="Sanderfoot A."/>
            <person name="Schween G."/>
            <person name="Shiu S.-H."/>
            <person name="Stueber K."/>
            <person name="Theodoulou F.L."/>
            <person name="Tu H."/>
            <person name="Van de Peer Y."/>
            <person name="Verrier P.J."/>
            <person name="Waters E."/>
            <person name="Wood A."/>
            <person name="Yang L."/>
            <person name="Cove D."/>
            <person name="Cuming A."/>
            <person name="Hasebe M."/>
            <person name="Lucas S."/>
            <person name="Mishler D.B."/>
            <person name="Reski R."/>
            <person name="Grigoriev I."/>
            <person name="Quatrano R.S."/>
            <person name="Boore J.L."/>
        </authorList>
    </citation>
    <scope>NUCLEOTIDE SEQUENCE [LARGE SCALE GENOMIC DNA]</scope>
    <source>
        <strain evidence="9 10">cv. Gransden 2004</strain>
    </source>
</reference>
<dbReference type="GO" id="GO:0005774">
    <property type="term" value="C:vacuolar membrane"/>
    <property type="evidence" value="ECO:0000318"/>
    <property type="project" value="GO_Central"/>
</dbReference>
<evidence type="ECO:0000256" key="1">
    <source>
        <dbReference type="ARBA" id="ARBA00004141"/>
    </source>
</evidence>
<dbReference type="AlphaFoldDB" id="A0A2K1JBF6"/>